<evidence type="ECO:0000256" key="1">
    <source>
        <dbReference type="SAM" id="Coils"/>
    </source>
</evidence>
<sequence>MTPEEALDAILMHAYEAASRGAFLEVERAGEVLRGALRRLTEVERELEALRAREAALARRLRAVEEGRYRVLKLVLELERELKL</sequence>
<accession>A0A7C2C245</accession>
<feature type="coiled-coil region" evidence="1">
    <location>
        <begin position="26"/>
        <end position="67"/>
    </location>
</feature>
<keyword evidence="1" id="KW-0175">Coiled coil</keyword>
<gene>
    <name evidence="2" type="ORF">ENP73_06285</name>
</gene>
<dbReference type="EMBL" id="DSKL01000247">
    <property type="protein sequence ID" value="HEH82578.1"/>
    <property type="molecule type" value="Genomic_DNA"/>
</dbReference>
<evidence type="ECO:0000313" key="2">
    <source>
        <dbReference type="EMBL" id="HEH82578.1"/>
    </source>
</evidence>
<organism evidence="2">
    <name type="scientific">Thermus islandicus</name>
    <dbReference type="NCBI Taxonomy" id="540988"/>
    <lineage>
        <taxon>Bacteria</taxon>
        <taxon>Thermotogati</taxon>
        <taxon>Deinococcota</taxon>
        <taxon>Deinococci</taxon>
        <taxon>Thermales</taxon>
        <taxon>Thermaceae</taxon>
        <taxon>Thermus</taxon>
    </lineage>
</organism>
<reference evidence="2" key="1">
    <citation type="journal article" date="2020" name="mSystems">
        <title>Genome- and Community-Level Interaction Insights into Carbon Utilization and Element Cycling Functions of Hydrothermarchaeota in Hydrothermal Sediment.</title>
        <authorList>
            <person name="Zhou Z."/>
            <person name="Liu Y."/>
            <person name="Xu W."/>
            <person name="Pan J."/>
            <person name="Luo Z.H."/>
            <person name="Li M."/>
        </authorList>
    </citation>
    <scope>NUCLEOTIDE SEQUENCE [LARGE SCALE GENOMIC DNA]</scope>
    <source>
        <strain evidence="2">SpSt-246</strain>
    </source>
</reference>
<comment type="caution">
    <text evidence="2">The sequence shown here is derived from an EMBL/GenBank/DDBJ whole genome shotgun (WGS) entry which is preliminary data.</text>
</comment>
<proteinExistence type="predicted"/>
<dbReference type="AlphaFoldDB" id="A0A7C2C245"/>
<name>A0A7C2C245_9DEIN</name>
<protein>
    <submittedName>
        <fullName evidence="2">Uncharacterized protein</fullName>
    </submittedName>
</protein>